<dbReference type="Pfam" id="PF19879">
    <property type="entry name" value="DUF6352"/>
    <property type="match status" value="1"/>
</dbReference>
<comment type="caution">
    <text evidence="1">The sequence shown here is derived from an EMBL/GenBank/DDBJ whole genome shotgun (WGS) entry which is preliminary data.</text>
</comment>
<sequence>MTTYWPSCGWELLQHDAHGRLLVTDDYLRHLLGRPELAPIAQSCDAEQALHRALLSEPRRSVADTELDRLQDADARANYAIWLRFRQRLLAQPTLEASYLQIFRSQVDVPPLLVHELTQVLLRQALGDACTPFEARAAEMLFRPQKIALPGDGQVMAADDDTVDRLAVASFGDLGELLRQAGAPLRSAELDVLRPEVEDDYWPRSEAHDWVLPIHHGQPGLEALCRVMERWIAQLLGLQVRVAVEREIDDEQWVWHVGLDAEASAVLNALYQGQEIESARMERMLCLFSLRFADPSAARPELAGHPVYLAMAMDAAQRLRLKPQNLLLNLPLARPS</sequence>
<dbReference type="RefSeq" id="WP_201684461.1">
    <property type="nucleotide sequence ID" value="NZ_JAEQNA010000004.1"/>
</dbReference>
<evidence type="ECO:0000313" key="2">
    <source>
        <dbReference type="Proteomes" id="UP000613011"/>
    </source>
</evidence>
<protein>
    <submittedName>
        <fullName evidence="1">Uncharacterized protein</fullName>
    </submittedName>
</protein>
<evidence type="ECO:0000313" key="1">
    <source>
        <dbReference type="EMBL" id="MBL0421398.1"/>
    </source>
</evidence>
<dbReference type="Proteomes" id="UP000613011">
    <property type="component" value="Unassembled WGS sequence"/>
</dbReference>
<organism evidence="1 2">
    <name type="scientific">Ramlibacter aurantiacus</name>
    <dbReference type="NCBI Taxonomy" id="2801330"/>
    <lineage>
        <taxon>Bacteria</taxon>
        <taxon>Pseudomonadati</taxon>
        <taxon>Pseudomonadota</taxon>
        <taxon>Betaproteobacteria</taxon>
        <taxon>Burkholderiales</taxon>
        <taxon>Comamonadaceae</taxon>
        <taxon>Ramlibacter</taxon>
    </lineage>
</organism>
<dbReference type="InterPro" id="IPR045932">
    <property type="entry name" value="DUF6352"/>
</dbReference>
<dbReference type="EMBL" id="JAEQNA010000004">
    <property type="protein sequence ID" value="MBL0421398.1"/>
    <property type="molecule type" value="Genomic_DNA"/>
</dbReference>
<accession>A0A936ZQ45</accession>
<gene>
    <name evidence="1" type="ORF">JI739_13645</name>
</gene>
<proteinExistence type="predicted"/>
<keyword evidence="2" id="KW-1185">Reference proteome</keyword>
<reference evidence="1" key="1">
    <citation type="submission" date="2021-01" db="EMBL/GenBank/DDBJ databases">
        <title>Ramlibacter sp. strain AW1 16S ribosomal RNA gene Genome sequencing and assembly.</title>
        <authorList>
            <person name="Kang M."/>
        </authorList>
    </citation>
    <scope>NUCLEOTIDE SEQUENCE</scope>
    <source>
        <strain evidence="1">AW1</strain>
    </source>
</reference>
<dbReference type="AlphaFoldDB" id="A0A936ZQ45"/>
<name>A0A936ZQ45_9BURK</name>